<dbReference type="SMART" id="SM00704">
    <property type="entry name" value="ZnF_CDGSH"/>
    <property type="match status" value="1"/>
</dbReference>
<evidence type="ECO:0000256" key="1">
    <source>
        <dbReference type="ARBA" id="ARBA00004389"/>
    </source>
</evidence>
<reference evidence="12" key="1">
    <citation type="submission" date="2020-11" db="EMBL/GenBank/DDBJ databases">
        <authorList>
            <person name="Tran Van P."/>
        </authorList>
    </citation>
    <scope>NUCLEOTIDE SEQUENCE</scope>
</reference>
<dbReference type="InterPro" id="IPR018967">
    <property type="entry name" value="FeS-contain_CDGSH-typ"/>
</dbReference>
<keyword evidence="5 10" id="KW-0479">Metal-binding</keyword>
<dbReference type="Pfam" id="PF10660">
    <property type="entry name" value="MitoNEET_N"/>
    <property type="match status" value="1"/>
</dbReference>
<dbReference type="GO" id="GO:0010506">
    <property type="term" value="P:regulation of autophagy"/>
    <property type="evidence" value="ECO:0007669"/>
    <property type="project" value="UniProtKB-UniRule"/>
</dbReference>
<keyword evidence="7 10" id="KW-0408">Iron</keyword>
<evidence type="ECO:0000313" key="12">
    <source>
        <dbReference type="EMBL" id="CAD7593902.1"/>
    </source>
</evidence>
<keyword evidence="3 10" id="KW-0812">Transmembrane</keyword>
<gene>
    <name evidence="12" type="ORF">TGEB3V08_LOCUS5513</name>
</gene>
<keyword evidence="8 10" id="KW-0411">Iron-sulfur</keyword>
<dbReference type="GO" id="GO:0051537">
    <property type="term" value="F:2 iron, 2 sulfur cluster binding"/>
    <property type="evidence" value="ECO:0007669"/>
    <property type="project" value="UniProtKB-UniRule"/>
</dbReference>
<evidence type="ECO:0000256" key="3">
    <source>
        <dbReference type="ARBA" id="ARBA00022692"/>
    </source>
</evidence>
<evidence type="ECO:0000256" key="8">
    <source>
        <dbReference type="ARBA" id="ARBA00023014"/>
    </source>
</evidence>
<evidence type="ECO:0000256" key="6">
    <source>
        <dbReference type="ARBA" id="ARBA00022989"/>
    </source>
</evidence>
<evidence type="ECO:0000256" key="10">
    <source>
        <dbReference type="RuleBase" id="RU369084"/>
    </source>
</evidence>
<evidence type="ECO:0000256" key="4">
    <source>
        <dbReference type="ARBA" id="ARBA00022714"/>
    </source>
</evidence>
<dbReference type="InterPro" id="IPR045131">
    <property type="entry name" value="CISD1/2"/>
</dbReference>
<comment type="cofactor">
    <cofactor evidence="10">
        <name>[2Fe-2S] cluster</name>
        <dbReference type="ChEBI" id="CHEBI:190135"/>
    </cofactor>
    <text evidence="10">Binds 1 [2Fe-2S] cluster.</text>
</comment>
<sequence length="140" mass="15735">MQPLSHVVKISVPNYLSSLPIPDSIGGWFRLGFRDWLALVPFGAAVGGLGYMSYRAFCPKAHEKVKVILQIYPFNKKIKGDSKKVVDFIEIEDITEKASLCRCWKSEKWPYCDGAHGPHNRLTGDNLGPVVVRHKQKPEA</sequence>
<evidence type="ECO:0000256" key="9">
    <source>
        <dbReference type="ARBA" id="ARBA00023136"/>
    </source>
</evidence>
<dbReference type="Gene3D" id="3.40.5.90">
    <property type="entry name" value="CDGSH iron-sulfur domain, mitoNEET-type"/>
    <property type="match status" value="1"/>
</dbReference>
<dbReference type="GO" id="GO:0046872">
    <property type="term" value="F:metal ion binding"/>
    <property type="evidence" value="ECO:0007669"/>
    <property type="project" value="UniProtKB-UniRule"/>
</dbReference>
<feature type="transmembrane region" description="Helical" evidence="10">
    <location>
        <begin position="36"/>
        <end position="54"/>
    </location>
</feature>
<evidence type="ECO:0000256" key="7">
    <source>
        <dbReference type="ARBA" id="ARBA00023004"/>
    </source>
</evidence>
<evidence type="ECO:0000259" key="11">
    <source>
        <dbReference type="SMART" id="SM00704"/>
    </source>
</evidence>
<evidence type="ECO:0000256" key="5">
    <source>
        <dbReference type="ARBA" id="ARBA00022723"/>
    </source>
</evidence>
<keyword evidence="9 10" id="KW-0472">Membrane</keyword>
<accession>A0A7R9JY54</accession>
<keyword evidence="6 10" id="KW-1133">Transmembrane helix</keyword>
<protein>
    <recommendedName>
        <fullName evidence="10">CDGSH iron-sulfur domain-containing protein 2 homologue</fullName>
    </recommendedName>
</protein>
<evidence type="ECO:0000256" key="2">
    <source>
        <dbReference type="ARBA" id="ARBA00008624"/>
    </source>
</evidence>
<feature type="domain" description="Iron-binding zinc finger CDGSH type" evidence="11">
    <location>
        <begin position="84"/>
        <end position="122"/>
    </location>
</feature>
<dbReference type="InterPro" id="IPR042216">
    <property type="entry name" value="MitoNEET_CISD"/>
</dbReference>
<name>A0A7R9JY54_TIMGE</name>
<dbReference type="EMBL" id="OE841060">
    <property type="protein sequence ID" value="CAD7593902.1"/>
    <property type="molecule type" value="Genomic_DNA"/>
</dbReference>
<comment type="similarity">
    <text evidence="2 10">Belongs to the CISD protein family. CISD2 subfamily.</text>
</comment>
<dbReference type="GO" id="GO:0005789">
    <property type="term" value="C:endoplasmic reticulum membrane"/>
    <property type="evidence" value="ECO:0007669"/>
    <property type="project" value="UniProtKB-SubCell"/>
</dbReference>
<comment type="subcellular location">
    <subcellularLocation>
        <location evidence="1 10">Endoplasmic reticulum membrane</location>
        <topology evidence="1 10">Single-pass membrane protein</topology>
    </subcellularLocation>
</comment>
<dbReference type="AlphaFoldDB" id="A0A7R9JY54"/>
<proteinExistence type="inferred from homology"/>
<dbReference type="PANTHER" id="PTHR13680:SF5">
    <property type="entry name" value="CDGSH IRON-SULFUR DOMAIN-CONTAINING PROTEIN 1"/>
    <property type="match status" value="1"/>
</dbReference>
<dbReference type="Pfam" id="PF09360">
    <property type="entry name" value="zf-CDGSH"/>
    <property type="match status" value="1"/>
</dbReference>
<dbReference type="PANTHER" id="PTHR13680">
    <property type="entry name" value="CDGSH IRON-SULFUR DOMAIN-CONTAINING PROTEIN 1"/>
    <property type="match status" value="1"/>
</dbReference>
<dbReference type="GO" id="GO:0005741">
    <property type="term" value="C:mitochondrial outer membrane"/>
    <property type="evidence" value="ECO:0007669"/>
    <property type="project" value="TreeGrafter"/>
</dbReference>
<organism evidence="12">
    <name type="scientific">Timema genevievae</name>
    <name type="common">Walking stick</name>
    <dbReference type="NCBI Taxonomy" id="629358"/>
    <lineage>
        <taxon>Eukaryota</taxon>
        <taxon>Metazoa</taxon>
        <taxon>Ecdysozoa</taxon>
        <taxon>Arthropoda</taxon>
        <taxon>Hexapoda</taxon>
        <taxon>Insecta</taxon>
        <taxon>Pterygota</taxon>
        <taxon>Neoptera</taxon>
        <taxon>Polyneoptera</taxon>
        <taxon>Phasmatodea</taxon>
        <taxon>Timematodea</taxon>
        <taxon>Timematoidea</taxon>
        <taxon>Timematidae</taxon>
        <taxon>Timema</taxon>
    </lineage>
</organism>
<keyword evidence="4 10" id="KW-0001">2Fe-2S</keyword>
<keyword evidence="10" id="KW-0256">Endoplasmic reticulum</keyword>
<dbReference type="InterPro" id="IPR019610">
    <property type="entry name" value="FeS-contain_mitoNEET_N"/>
</dbReference>